<keyword evidence="3" id="KW-1185">Reference proteome</keyword>
<keyword evidence="1" id="KW-1133">Transmembrane helix</keyword>
<proteinExistence type="predicted"/>
<comment type="caution">
    <text evidence="2">The sequence shown here is derived from an EMBL/GenBank/DDBJ whole genome shotgun (WGS) entry which is preliminary data.</text>
</comment>
<accession>A0A101T715</accession>
<feature type="transmembrane region" description="Helical" evidence="1">
    <location>
        <begin position="77"/>
        <end position="103"/>
    </location>
</feature>
<keyword evidence="1" id="KW-0472">Membrane</keyword>
<dbReference type="RefSeq" id="WP_055634029.1">
    <property type="nucleotide sequence ID" value="NZ_KQ948764.1"/>
</dbReference>
<name>A0A101T715_9ACTN</name>
<feature type="transmembrane region" description="Helical" evidence="1">
    <location>
        <begin position="133"/>
        <end position="151"/>
    </location>
</feature>
<feature type="transmembrane region" description="Helical" evidence="1">
    <location>
        <begin position="44"/>
        <end position="65"/>
    </location>
</feature>
<dbReference type="Proteomes" id="UP000052982">
    <property type="component" value="Unassembled WGS sequence"/>
</dbReference>
<feature type="transmembrane region" description="Helical" evidence="1">
    <location>
        <begin position="7"/>
        <end position="24"/>
    </location>
</feature>
<keyword evidence="1" id="KW-0812">Transmembrane</keyword>
<dbReference type="EMBL" id="LMWW01000008">
    <property type="protein sequence ID" value="KUN87037.1"/>
    <property type="molecule type" value="Genomic_DNA"/>
</dbReference>
<protein>
    <submittedName>
        <fullName evidence="2">Uncharacterized protein</fullName>
    </submittedName>
</protein>
<organism evidence="2 3">
    <name type="scientific">Streptomyces griseoruber</name>
    <dbReference type="NCBI Taxonomy" id="1943"/>
    <lineage>
        <taxon>Bacteria</taxon>
        <taxon>Bacillati</taxon>
        <taxon>Actinomycetota</taxon>
        <taxon>Actinomycetes</taxon>
        <taxon>Kitasatosporales</taxon>
        <taxon>Streptomycetaceae</taxon>
        <taxon>Streptomyces</taxon>
    </lineage>
</organism>
<evidence type="ECO:0000313" key="3">
    <source>
        <dbReference type="Proteomes" id="UP000052982"/>
    </source>
</evidence>
<evidence type="ECO:0000256" key="1">
    <source>
        <dbReference type="SAM" id="Phobius"/>
    </source>
</evidence>
<sequence>MAARQPLAPYAPAVVALAVGLLLDNPMPTLEAGVPRRRLYRARAGWYATVLAFATMATAVTLPLAEPSWHGTMLRNAVLLAAVAVLASVAVGGRAAWLVILVLTLPDLLAGGTDDGTPRAWALLAQPPDSPTAVVVTMTLVVLALTCYTRWDARPDLGLADGGT</sequence>
<dbReference type="STRING" id="1943.AQJ64_07045"/>
<reference evidence="2 3" key="1">
    <citation type="submission" date="2015-10" db="EMBL/GenBank/DDBJ databases">
        <title>Draft genome sequence of Streptomyces griseoruber DSM 40281, type strain for the species Streptomyces griseoruber.</title>
        <authorList>
            <person name="Ruckert C."/>
            <person name="Winkler A."/>
            <person name="Kalinowski J."/>
            <person name="Kampfer P."/>
            <person name="Glaeser S."/>
        </authorList>
    </citation>
    <scope>NUCLEOTIDE SEQUENCE [LARGE SCALE GENOMIC DNA]</scope>
    <source>
        <strain evidence="2 3">DSM 40281</strain>
    </source>
</reference>
<dbReference type="AlphaFoldDB" id="A0A101T715"/>
<evidence type="ECO:0000313" key="2">
    <source>
        <dbReference type="EMBL" id="KUN87037.1"/>
    </source>
</evidence>
<gene>
    <name evidence="2" type="ORF">AQJ64_07045</name>
</gene>